<accession>D2RFD2</accession>
<dbReference type="PROSITE" id="PS01123">
    <property type="entry name" value="TNASE_1"/>
    <property type="match status" value="1"/>
</dbReference>
<dbReference type="EMBL" id="CP001857">
    <property type="protein sequence ID" value="ADB58826.1"/>
    <property type="molecule type" value="Genomic_DNA"/>
</dbReference>
<dbReference type="Gene3D" id="2.40.50.90">
    <property type="match status" value="1"/>
</dbReference>
<dbReference type="InterPro" id="IPR035437">
    <property type="entry name" value="SNase_OB-fold_sf"/>
</dbReference>
<proteinExistence type="predicted"/>
<feature type="domain" description="TNase-like" evidence="5">
    <location>
        <begin position="36"/>
        <end position="181"/>
    </location>
</feature>
<dbReference type="HOGENOM" id="CLU_046484_5_3_2"/>
<dbReference type="AlphaFoldDB" id="D2RFD2"/>
<dbReference type="PANTHER" id="PTHR12302">
    <property type="entry name" value="EBNA2 BINDING PROTEIN P100"/>
    <property type="match status" value="1"/>
</dbReference>
<dbReference type="Pfam" id="PF00565">
    <property type="entry name" value="SNase"/>
    <property type="match status" value="1"/>
</dbReference>
<dbReference type="InterPro" id="IPR002071">
    <property type="entry name" value="Thermonucl_AS"/>
</dbReference>
<dbReference type="GO" id="GO:0004519">
    <property type="term" value="F:endonuclease activity"/>
    <property type="evidence" value="ECO:0007669"/>
    <property type="project" value="UniProtKB-KW"/>
</dbReference>
<protein>
    <submittedName>
        <fullName evidence="6">Nuclease (SNase domain protein)</fullName>
    </submittedName>
</protein>
<dbReference type="SUPFAM" id="SSF50199">
    <property type="entry name" value="Staphylococcal nuclease"/>
    <property type="match status" value="1"/>
</dbReference>
<dbReference type="PANTHER" id="PTHR12302:SF3">
    <property type="entry name" value="SERINE_THREONINE-PROTEIN KINASE 31"/>
    <property type="match status" value="1"/>
</dbReference>
<dbReference type="Proteomes" id="UP000001901">
    <property type="component" value="Chromosome"/>
</dbReference>
<sequence>MFLGCCTQQVEQPTATTPTSTTPTPTPTPFSPRFGVKYKVKVVRVLDGDTIDVILPGGSKEIVRMLCVDTPEKTAEDNKPYEYDNITDLECLAKYGLEAKEFTEKHLLGKEVYIEFDETAGLRGYYGRLLAYVYVDSMDFTAELVKKGYARVYEEGKCKKKAEYLSYQQQAMQSRLGLWSCMPTINTTGTMCDPSYPDVCIPPPPPDLDCDDIPYRKFRVLPPDPHNFDADNDGIRCEE</sequence>
<name>D2RFD2_ARCPA</name>
<evidence type="ECO:0000259" key="5">
    <source>
        <dbReference type="PROSITE" id="PS50830"/>
    </source>
</evidence>
<evidence type="ECO:0000256" key="2">
    <source>
        <dbReference type="ARBA" id="ARBA00022759"/>
    </source>
</evidence>
<dbReference type="SMART" id="SM00318">
    <property type="entry name" value="SNc"/>
    <property type="match status" value="1"/>
</dbReference>
<dbReference type="CDD" id="cd00175">
    <property type="entry name" value="SNc"/>
    <property type="match status" value="1"/>
</dbReference>
<keyword evidence="2" id="KW-0255">Endonuclease</keyword>
<dbReference type="GO" id="GO:0003676">
    <property type="term" value="F:nucleic acid binding"/>
    <property type="evidence" value="ECO:0007669"/>
    <property type="project" value="InterPro"/>
</dbReference>
<gene>
    <name evidence="6" type="ordered locus">Arcpr_1782</name>
</gene>
<evidence type="ECO:0000313" key="7">
    <source>
        <dbReference type="Proteomes" id="UP000001901"/>
    </source>
</evidence>
<reference evidence="6 7" key="1">
    <citation type="journal article" date="2010" name="Stand. Genomic Sci.">
        <title>Complete genome sequence of Archaeoglobus profundus type strain (AV18).</title>
        <authorList>
            <person name="von Jan M."/>
            <person name="Lapidus A."/>
            <person name="Del Rio T.G."/>
            <person name="Copeland A."/>
            <person name="Tice H."/>
            <person name="Cheng J.F."/>
            <person name="Lucas S."/>
            <person name="Chen F."/>
            <person name="Nolan M."/>
            <person name="Goodwin L."/>
            <person name="Han C."/>
            <person name="Pitluck S."/>
            <person name="Liolios K."/>
            <person name="Ivanova N."/>
            <person name="Mavromatis K."/>
            <person name="Ovchinnikova G."/>
            <person name="Chertkov O."/>
            <person name="Pati A."/>
            <person name="Chen A."/>
            <person name="Palaniappan K."/>
            <person name="Land M."/>
            <person name="Hauser L."/>
            <person name="Chang Y.J."/>
            <person name="Jeffries C.D."/>
            <person name="Saunders E."/>
            <person name="Brettin T."/>
            <person name="Detter J.C."/>
            <person name="Chain P."/>
            <person name="Eichinger K."/>
            <person name="Huber H."/>
            <person name="Spring S."/>
            <person name="Rohde M."/>
            <person name="Goker M."/>
            <person name="Wirth R."/>
            <person name="Woyke T."/>
            <person name="Bristow J."/>
            <person name="Eisen J.A."/>
            <person name="Markowitz V."/>
            <person name="Hugenholtz P."/>
            <person name="Kyrpides N.C."/>
            <person name="Klenk H.P."/>
        </authorList>
    </citation>
    <scope>NUCLEOTIDE SEQUENCE [LARGE SCALE GENOMIC DNA]</scope>
    <source>
        <strain evidence="7">DSM 5631 / JCM 9629 / NBRC 100127 / Av18</strain>
    </source>
</reference>
<dbReference type="GO" id="GO:0016787">
    <property type="term" value="F:hydrolase activity"/>
    <property type="evidence" value="ECO:0007669"/>
    <property type="project" value="UniProtKB-KW"/>
</dbReference>
<dbReference type="InterPro" id="IPR016071">
    <property type="entry name" value="Staphylococal_nuclease_OB-fold"/>
</dbReference>
<evidence type="ECO:0000313" key="6">
    <source>
        <dbReference type="EMBL" id="ADB58826.1"/>
    </source>
</evidence>
<keyword evidence="7" id="KW-1185">Reference proteome</keyword>
<evidence type="ECO:0000256" key="3">
    <source>
        <dbReference type="ARBA" id="ARBA00022801"/>
    </source>
</evidence>
<dbReference type="eggNOG" id="arCOG03192">
    <property type="taxonomic scope" value="Archaea"/>
</dbReference>
<dbReference type="PaxDb" id="572546-Arcpr_1782"/>
<organism evidence="6 7">
    <name type="scientific">Archaeoglobus profundus (strain DSM 5631 / JCM 9629 / NBRC 100127 / Av18)</name>
    <dbReference type="NCBI Taxonomy" id="572546"/>
    <lineage>
        <taxon>Archaea</taxon>
        <taxon>Methanobacteriati</taxon>
        <taxon>Methanobacteriota</taxon>
        <taxon>Archaeoglobi</taxon>
        <taxon>Archaeoglobales</taxon>
        <taxon>Archaeoglobaceae</taxon>
        <taxon>Archaeoglobus</taxon>
    </lineage>
</organism>
<dbReference type="OrthoDB" id="3327at2157"/>
<keyword evidence="1" id="KW-0540">Nuclease</keyword>
<evidence type="ECO:0000256" key="1">
    <source>
        <dbReference type="ARBA" id="ARBA00022722"/>
    </source>
</evidence>
<feature type="region of interest" description="Disordered" evidence="4">
    <location>
        <begin position="9"/>
        <end position="30"/>
    </location>
</feature>
<dbReference type="PROSITE" id="PS50830">
    <property type="entry name" value="TNASE_3"/>
    <property type="match status" value="1"/>
</dbReference>
<evidence type="ECO:0000256" key="4">
    <source>
        <dbReference type="SAM" id="MobiDB-lite"/>
    </source>
</evidence>
<keyword evidence="3" id="KW-0378">Hydrolase</keyword>
<dbReference type="KEGG" id="apo:Arcpr_1782"/>
<dbReference type="STRING" id="572546.Arcpr_1782"/>
<feature type="compositionally biased region" description="Low complexity" evidence="4">
    <location>
        <begin position="13"/>
        <end position="23"/>
    </location>
</feature>